<dbReference type="Pfam" id="PF02938">
    <property type="entry name" value="GAD"/>
    <property type="match status" value="1"/>
</dbReference>
<dbReference type="InterPro" id="IPR004364">
    <property type="entry name" value="Aa-tRNA-synt_II"/>
</dbReference>
<dbReference type="PANTHER" id="PTHR22594">
    <property type="entry name" value="ASPARTYL/LYSYL-TRNA SYNTHETASE"/>
    <property type="match status" value="1"/>
</dbReference>
<evidence type="ECO:0000256" key="7">
    <source>
        <dbReference type="HAMAP-Rule" id="MF_00044"/>
    </source>
</evidence>
<dbReference type="PROSITE" id="PS50862">
    <property type="entry name" value="AA_TRNA_LIGASE_II"/>
    <property type="match status" value="1"/>
</dbReference>
<dbReference type="Gene3D" id="3.30.930.10">
    <property type="entry name" value="Bira Bifunctional Protein, Domain 2"/>
    <property type="match status" value="1"/>
</dbReference>
<dbReference type="GO" id="GO:0005524">
    <property type="term" value="F:ATP binding"/>
    <property type="evidence" value="ECO:0007669"/>
    <property type="project" value="UniProtKB-UniRule"/>
</dbReference>
<dbReference type="InterPro" id="IPR047089">
    <property type="entry name" value="Asp-tRNA-ligase_1_N"/>
</dbReference>
<dbReference type="GO" id="GO:0003676">
    <property type="term" value="F:nucleic acid binding"/>
    <property type="evidence" value="ECO:0007669"/>
    <property type="project" value="InterPro"/>
</dbReference>
<evidence type="ECO:0000256" key="4">
    <source>
        <dbReference type="ARBA" id="ARBA00022840"/>
    </source>
</evidence>
<keyword evidence="7" id="KW-0963">Cytoplasm</keyword>
<dbReference type="PRINTS" id="PR01042">
    <property type="entry name" value="TRNASYNTHASP"/>
</dbReference>
<dbReference type="NCBIfam" id="TIGR00459">
    <property type="entry name" value="aspS_bact"/>
    <property type="match status" value="1"/>
</dbReference>
<feature type="binding site" evidence="7">
    <location>
        <position position="465"/>
    </location>
    <ligand>
        <name>L-aspartate</name>
        <dbReference type="ChEBI" id="CHEBI:29991"/>
    </ligand>
</feature>
<dbReference type="InterPro" id="IPR012340">
    <property type="entry name" value="NA-bd_OB-fold"/>
</dbReference>
<feature type="binding site" evidence="7">
    <location>
        <position position="506"/>
    </location>
    <ligand>
        <name>L-aspartate</name>
        <dbReference type="ChEBI" id="CHEBI:29991"/>
    </ligand>
</feature>
<comment type="similarity">
    <text evidence="1 7">Belongs to the class-II aminoacyl-tRNA synthetase family. Type 1 subfamily.</text>
</comment>
<feature type="domain" description="Aminoacyl-transfer RNA synthetases class-II family profile" evidence="8">
    <location>
        <begin position="149"/>
        <end position="572"/>
    </location>
</feature>
<feature type="binding site" evidence="7">
    <location>
        <begin position="228"/>
        <end position="230"/>
    </location>
    <ligand>
        <name>ATP</name>
        <dbReference type="ChEBI" id="CHEBI:30616"/>
    </ligand>
</feature>
<keyword evidence="5 7" id="KW-0648">Protein biosynthesis</keyword>
<dbReference type="InterPro" id="IPR004365">
    <property type="entry name" value="NA-bd_OB_tRNA"/>
</dbReference>
<evidence type="ECO:0000256" key="3">
    <source>
        <dbReference type="ARBA" id="ARBA00022741"/>
    </source>
</evidence>
<evidence type="ECO:0000256" key="1">
    <source>
        <dbReference type="ARBA" id="ARBA00006303"/>
    </source>
</evidence>
<dbReference type="GO" id="GO:0050560">
    <property type="term" value="F:aspartate-tRNA(Asn) ligase activity"/>
    <property type="evidence" value="ECO:0007669"/>
    <property type="project" value="UniProtKB-EC"/>
</dbReference>
<dbReference type="Proteomes" id="UP000054893">
    <property type="component" value="Unassembled WGS sequence"/>
</dbReference>
<dbReference type="InterPro" id="IPR045864">
    <property type="entry name" value="aa-tRNA-synth_II/BPL/LPL"/>
</dbReference>
<keyword evidence="3 7" id="KW-0547">Nucleotide-binding</keyword>
<dbReference type="GO" id="GO:0004815">
    <property type="term" value="F:aspartate-tRNA ligase activity"/>
    <property type="evidence" value="ECO:0007669"/>
    <property type="project" value="UniProtKB-UniRule"/>
</dbReference>
<organism evidence="9 10">
    <name type="scientific">Caballeronia sordidicola</name>
    <name type="common">Burkholderia sordidicola</name>
    <dbReference type="NCBI Taxonomy" id="196367"/>
    <lineage>
        <taxon>Bacteria</taxon>
        <taxon>Pseudomonadati</taxon>
        <taxon>Pseudomonadota</taxon>
        <taxon>Betaproteobacteria</taxon>
        <taxon>Burkholderiales</taxon>
        <taxon>Burkholderiaceae</taxon>
        <taxon>Caballeronia</taxon>
    </lineage>
</organism>
<dbReference type="PANTHER" id="PTHR22594:SF5">
    <property type="entry name" value="ASPARTATE--TRNA LIGASE, MITOCHONDRIAL"/>
    <property type="match status" value="1"/>
</dbReference>
<dbReference type="Gene3D" id="2.40.50.140">
    <property type="entry name" value="Nucleic acid-binding proteins"/>
    <property type="match status" value="1"/>
</dbReference>
<feature type="site" description="Important for tRNA non-discrimination" evidence="7">
    <location>
        <position position="40"/>
    </location>
</feature>
<dbReference type="InterPro" id="IPR029351">
    <property type="entry name" value="GAD_dom"/>
</dbReference>
<dbReference type="EMBL" id="FCOC02000002">
    <property type="protein sequence ID" value="SAL14536.1"/>
    <property type="molecule type" value="Genomic_DNA"/>
</dbReference>
<keyword evidence="2 7" id="KW-0436">Ligase</keyword>
<dbReference type="InterPro" id="IPR002312">
    <property type="entry name" value="Asp/Asn-tRNA-synth_IIb"/>
</dbReference>
<dbReference type="GO" id="GO:0006422">
    <property type="term" value="P:aspartyl-tRNA aminoacylation"/>
    <property type="evidence" value="ECO:0007669"/>
    <property type="project" value="UniProtKB-UniRule"/>
</dbReference>
<dbReference type="HAMAP" id="MF_00044">
    <property type="entry name" value="Asp_tRNA_synth_type1"/>
    <property type="match status" value="1"/>
</dbReference>
<dbReference type="InterPro" id="IPR004524">
    <property type="entry name" value="Asp-tRNA-ligase_1"/>
</dbReference>
<keyword evidence="6 7" id="KW-0030">Aminoacyl-tRNA synthetase</keyword>
<comment type="subunit">
    <text evidence="7">Homodimer.</text>
</comment>
<dbReference type="EC" id="6.1.1.23" evidence="7"/>
<evidence type="ECO:0000259" key="8">
    <source>
        <dbReference type="PROSITE" id="PS50862"/>
    </source>
</evidence>
<dbReference type="Pfam" id="PF00152">
    <property type="entry name" value="tRNA-synt_2"/>
    <property type="match status" value="1"/>
</dbReference>
<sequence length="608" mass="68941">MNNERHNIMSMRSEYCGLVTEALLGQSVSLCGWVHRRRDHGGVIFIDLRDREGLVQVVCDPDRADMFKVAEGVRNEFCVQVKGVVRSRPEGTANAGLTSGKIEVLCHELTVLNASVTPPFQLDDDNLSETTRLTHRVLDLRRPQMQQNLRLRYRVAIEVRKYLDEQGFIDIETPMLTKSTPEGARDYLVPSRTNPGQFFALPQSPQLFKQLLMVANFDRYYQIVKCFRDEDLRADRQPEFTQIDCETSFLSEQEIRDLFEAMIRHVFKKTIDVSLDEKFPVMLYSEAMRRFGSDKPDLRVKLEFSDLTDAVRDVDFKVFSTPANSKDGRVAALRVPKGADLSRGDIDGYTEFVRIYGAKGLAWIKVNDVTKGRDGLQSPIVKNLHDAAIAAVMERTGAQDGDIIFFAADRAKVVNDSLGALRLKIGHSEFGRANGLFESGWKPLWVIDFPMFEFDEEDNRYVAAHHPFTSPKDEHLEYLETDPGRCLAKAYDMVLNGWEIGGGSVRIYQEEVQSKVFRALKINAEEARIKFGFLLDALQYGAPPHGGIAFGLDRIVTMMAGADSIRDVIAFPKTQRATDLLTQAPSEVDERQLKELHIRLRQPEPKVQ</sequence>
<dbReference type="NCBIfam" id="NF001750">
    <property type="entry name" value="PRK00476.1"/>
    <property type="match status" value="1"/>
</dbReference>
<dbReference type="CDD" id="cd04317">
    <property type="entry name" value="EcAspRS_like_N"/>
    <property type="match status" value="1"/>
</dbReference>
<keyword evidence="4 7" id="KW-0067">ATP-binding</keyword>
<comment type="subcellular location">
    <subcellularLocation>
        <location evidence="7">Cytoplasm</location>
    </subcellularLocation>
</comment>
<dbReference type="InterPro" id="IPR004115">
    <property type="entry name" value="GAD-like_sf"/>
</dbReference>
<feature type="binding site" evidence="7">
    <location>
        <position position="228"/>
    </location>
    <ligand>
        <name>L-aspartate</name>
        <dbReference type="ChEBI" id="CHEBI:29991"/>
    </ligand>
</feature>
<dbReference type="SUPFAM" id="SSF55681">
    <property type="entry name" value="Class II aaRS and biotin synthetases"/>
    <property type="match status" value="1"/>
</dbReference>
<evidence type="ECO:0000256" key="5">
    <source>
        <dbReference type="ARBA" id="ARBA00022917"/>
    </source>
</evidence>
<dbReference type="Gene3D" id="3.30.1360.30">
    <property type="entry name" value="GAD-like domain"/>
    <property type="match status" value="1"/>
</dbReference>
<dbReference type="SUPFAM" id="SSF55261">
    <property type="entry name" value="GAD domain-like"/>
    <property type="match status" value="1"/>
</dbReference>
<feature type="binding site" evidence="7">
    <location>
        <position position="182"/>
    </location>
    <ligand>
        <name>L-aspartate</name>
        <dbReference type="ChEBI" id="CHEBI:29991"/>
    </ligand>
</feature>
<dbReference type="Pfam" id="PF01336">
    <property type="entry name" value="tRNA_anti-codon"/>
    <property type="match status" value="1"/>
</dbReference>
<dbReference type="AlphaFoldDB" id="A0A158F3X1"/>
<protein>
    <recommendedName>
        <fullName evidence="7">Aspartate--tRNA(Asp/Asn) ligase</fullName>
        <ecNumber evidence="7">6.1.1.23</ecNumber>
    </recommendedName>
    <alternativeName>
        <fullName evidence="7">Aspartyl-tRNA synthetase</fullName>
        <shortName evidence="7">AspRS</shortName>
    </alternativeName>
    <alternativeName>
        <fullName evidence="7">Non-discriminating aspartyl-tRNA synthetase</fullName>
        <shortName evidence="7">ND-AspRS</shortName>
    </alternativeName>
</protein>
<dbReference type="CDD" id="cd00777">
    <property type="entry name" value="AspRS_core"/>
    <property type="match status" value="1"/>
</dbReference>
<evidence type="ECO:0000313" key="10">
    <source>
        <dbReference type="Proteomes" id="UP000054893"/>
    </source>
</evidence>
<feature type="binding site" evidence="7">
    <location>
        <begin position="551"/>
        <end position="554"/>
    </location>
    <ligand>
        <name>ATP</name>
        <dbReference type="ChEBI" id="CHEBI:30616"/>
    </ligand>
</feature>
<feature type="binding site" evidence="7">
    <location>
        <position position="499"/>
    </location>
    <ligand>
        <name>ATP</name>
        <dbReference type="ChEBI" id="CHEBI:30616"/>
    </ligand>
</feature>
<evidence type="ECO:0000256" key="2">
    <source>
        <dbReference type="ARBA" id="ARBA00022598"/>
    </source>
</evidence>
<evidence type="ECO:0000313" key="9">
    <source>
        <dbReference type="EMBL" id="SAL14536.1"/>
    </source>
</evidence>
<name>A0A158F3X1_CABSO</name>
<dbReference type="InterPro" id="IPR006195">
    <property type="entry name" value="aa-tRNA-synth_II"/>
</dbReference>
<proteinExistence type="inferred from homology"/>
<reference evidence="9 10" key="1">
    <citation type="submission" date="2016-01" db="EMBL/GenBank/DDBJ databases">
        <authorList>
            <person name="Oliw E.H."/>
        </authorList>
    </citation>
    <scope>NUCLEOTIDE SEQUENCE [LARGE SCALE GENOMIC DNA]</scope>
    <source>
        <strain evidence="9">LMG 22029</strain>
    </source>
</reference>
<comment type="function">
    <text evidence="7">Aspartyl-tRNA synthetase with relaxed tRNA specificity since it is able to aspartylate not only its cognate tRNA(Asp) but also tRNA(Asn). Reaction proceeds in two steps: L-aspartate is first activated by ATP to form Asp-AMP and then transferred to the acceptor end of tRNA(Asp/Asn).</text>
</comment>
<dbReference type="InterPro" id="IPR047090">
    <property type="entry name" value="AspRS_core"/>
</dbReference>
<feature type="region of interest" description="Aspartate" evidence="7">
    <location>
        <begin position="206"/>
        <end position="209"/>
    </location>
</feature>
<accession>A0A158F3X1</accession>
<feature type="site" description="Important for tRNA non-discrimination" evidence="7">
    <location>
        <position position="91"/>
    </location>
</feature>
<dbReference type="GO" id="GO:0005737">
    <property type="term" value="C:cytoplasm"/>
    <property type="evidence" value="ECO:0007669"/>
    <property type="project" value="UniProtKB-SubCell"/>
</dbReference>
<gene>
    <name evidence="7" type="primary">aspS</name>
    <name evidence="9" type="ORF">AWB64_00708</name>
</gene>
<dbReference type="SUPFAM" id="SSF50249">
    <property type="entry name" value="Nucleic acid-binding proteins"/>
    <property type="match status" value="1"/>
</dbReference>
<feature type="binding site" evidence="7">
    <location>
        <position position="237"/>
    </location>
    <ligand>
        <name>ATP</name>
        <dbReference type="ChEBI" id="CHEBI:30616"/>
    </ligand>
</feature>
<evidence type="ECO:0000256" key="6">
    <source>
        <dbReference type="ARBA" id="ARBA00023146"/>
    </source>
</evidence>
<comment type="catalytic activity">
    <reaction evidence="7">
        <text>tRNA(Asx) + L-aspartate + ATP = L-aspartyl-tRNA(Asx) + AMP + diphosphate</text>
        <dbReference type="Rhea" id="RHEA:18349"/>
        <dbReference type="Rhea" id="RHEA-COMP:9710"/>
        <dbReference type="Rhea" id="RHEA-COMP:9711"/>
        <dbReference type="ChEBI" id="CHEBI:29991"/>
        <dbReference type="ChEBI" id="CHEBI:30616"/>
        <dbReference type="ChEBI" id="CHEBI:33019"/>
        <dbReference type="ChEBI" id="CHEBI:78442"/>
        <dbReference type="ChEBI" id="CHEBI:78516"/>
        <dbReference type="ChEBI" id="CHEBI:456215"/>
        <dbReference type="EC" id="6.1.1.23"/>
    </reaction>
</comment>